<reference evidence="4" key="1">
    <citation type="journal article" date="2020" name="Stud. Mycol.">
        <title>101 Dothideomycetes genomes: a test case for predicting lifestyles and emergence of pathogens.</title>
        <authorList>
            <person name="Haridas S."/>
            <person name="Albert R."/>
            <person name="Binder M."/>
            <person name="Bloem J."/>
            <person name="Labutti K."/>
            <person name="Salamov A."/>
            <person name="Andreopoulos B."/>
            <person name="Baker S."/>
            <person name="Barry K."/>
            <person name="Bills G."/>
            <person name="Bluhm B."/>
            <person name="Cannon C."/>
            <person name="Castanera R."/>
            <person name="Culley D."/>
            <person name="Daum C."/>
            <person name="Ezra D."/>
            <person name="Gonzalez J."/>
            <person name="Henrissat B."/>
            <person name="Kuo A."/>
            <person name="Liang C."/>
            <person name="Lipzen A."/>
            <person name="Lutzoni F."/>
            <person name="Magnuson J."/>
            <person name="Mondo S."/>
            <person name="Nolan M."/>
            <person name="Ohm R."/>
            <person name="Pangilinan J."/>
            <person name="Park H.-J."/>
            <person name="Ramirez L."/>
            <person name="Alfaro M."/>
            <person name="Sun H."/>
            <person name="Tritt A."/>
            <person name="Yoshinaga Y."/>
            <person name="Zwiers L.-H."/>
            <person name="Turgeon B."/>
            <person name="Goodwin S."/>
            <person name="Spatafora J."/>
            <person name="Crous P."/>
            <person name="Grigoriev I."/>
        </authorList>
    </citation>
    <scope>NUCLEOTIDE SEQUENCE</scope>
    <source>
        <strain evidence="4">ATCC 36951</strain>
    </source>
</reference>
<dbReference type="RefSeq" id="XP_033667927.1">
    <property type="nucleotide sequence ID" value="XM_033812650.1"/>
</dbReference>
<keyword evidence="5" id="KW-1185">Reference proteome</keyword>
<dbReference type="GeneID" id="54565922"/>
<keyword evidence="2" id="KW-0560">Oxidoreductase</keyword>
<dbReference type="Gene3D" id="3.90.25.10">
    <property type="entry name" value="UDP-galactose 4-epimerase, domain 1"/>
    <property type="match status" value="1"/>
</dbReference>
<dbReference type="AlphaFoldDB" id="A0A6A6CLF7"/>
<feature type="domain" description="NmrA-like" evidence="3">
    <location>
        <begin position="7"/>
        <end position="242"/>
    </location>
</feature>
<proteinExistence type="predicted"/>
<dbReference type="SUPFAM" id="SSF51735">
    <property type="entry name" value="NAD(P)-binding Rossmann-fold domains"/>
    <property type="match status" value="1"/>
</dbReference>
<dbReference type="PANTHER" id="PTHR47706:SF10">
    <property type="entry name" value="NMRA-LIKE DOMAIN-CONTAINING PROTEIN"/>
    <property type="match status" value="1"/>
</dbReference>
<dbReference type="OrthoDB" id="9984533at2759"/>
<dbReference type="Pfam" id="PF05368">
    <property type="entry name" value="NmrA"/>
    <property type="match status" value="1"/>
</dbReference>
<evidence type="ECO:0000313" key="4">
    <source>
        <dbReference type="EMBL" id="KAF2167038.1"/>
    </source>
</evidence>
<name>A0A6A6CLF7_ZASCE</name>
<dbReference type="Gene3D" id="3.40.50.720">
    <property type="entry name" value="NAD(P)-binding Rossmann-like Domain"/>
    <property type="match status" value="1"/>
</dbReference>
<dbReference type="CDD" id="cd05259">
    <property type="entry name" value="PCBER_SDR_a"/>
    <property type="match status" value="1"/>
</dbReference>
<keyword evidence="1" id="KW-0521">NADP</keyword>
<gene>
    <name evidence="4" type="ORF">M409DRAFT_54252</name>
</gene>
<dbReference type="EMBL" id="ML993594">
    <property type="protein sequence ID" value="KAF2167038.1"/>
    <property type="molecule type" value="Genomic_DNA"/>
</dbReference>
<dbReference type="GO" id="GO:0016491">
    <property type="term" value="F:oxidoreductase activity"/>
    <property type="evidence" value="ECO:0007669"/>
    <property type="project" value="UniProtKB-KW"/>
</dbReference>
<dbReference type="PANTHER" id="PTHR47706">
    <property type="entry name" value="NMRA-LIKE FAMILY PROTEIN"/>
    <property type="match status" value="1"/>
</dbReference>
<evidence type="ECO:0000313" key="5">
    <source>
        <dbReference type="Proteomes" id="UP000799537"/>
    </source>
</evidence>
<accession>A0A6A6CLF7</accession>
<protein>
    <recommendedName>
        <fullName evidence="3">NmrA-like domain-containing protein</fullName>
    </recommendedName>
</protein>
<sequence>MAPPQIKTVLVVGASGIVGTQAIKHLLASNFQVSALIRSSSTSTPSFPSEVRIFKTDYTPTSLRPAFANQDAVLSTISGEGLALQRTLVDAAIAAGVKVFFPSEFGIDTTHPDAATLIPFLKPKIETLEYLETKQDRIAWTSIVSGSLCDWSLDIPSFGGIDVPGRKATIYDDGDVKYDATTSEQVGRAIAAVMKQPLDVIANQHVYVNSFTVTQKEVLAALEHATGEKFAISYDTVENLRKVGKEKLAGGNFYGMLELIASSFYGRFGVADFSIRKGLWNERLGLRGEQLEGVVREYVKRKEVSGWRVVIPGSGDGDVK</sequence>
<organism evidence="4 5">
    <name type="scientific">Zasmidium cellare ATCC 36951</name>
    <dbReference type="NCBI Taxonomy" id="1080233"/>
    <lineage>
        <taxon>Eukaryota</taxon>
        <taxon>Fungi</taxon>
        <taxon>Dikarya</taxon>
        <taxon>Ascomycota</taxon>
        <taxon>Pezizomycotina</taxon>
        <taxon>Dothideomycetes</taxon>
        <taxon>Dothideomycetidae</taxon>
        <taxon>Mycosphaerellales</taxon>
        <taxon>Mycosphaerellaceae</taxon>
        <taxon>Zasmidium</taxon>
    </lineage>
</organism>
<dbReference type="InterPro" id="IPR036291">
    <property type="entry name" value="NAD(P)-bd_dom_sf"/>
</dbReference>
<evidence type="ECO:0000259" key="3">
    <source>
        <dbReference type="Pfam" id="PF05368"/>
    </source>
</evidence>
<dbReference type="InterPro" id="IPR045312">
    <property type="entry name" value="PCBER-like"/>
</dbReference>
<evidence type="ECO:0000256" key="1">
    <source>
        <dbReference type="ARBA" id="ARBA00022857"/>
    </source>
</evidence>
<dbReference type="InterPro" id="IPR051609">
    <property type="entry name" value="NmrA/Isoflavone_reductase-like"/>
</dbReference>
<dbReference type="Proteomes" id="UP000799537">
    <property type="component" value="Unassembled WGS sequence"/>
</dbReference>
<evidence type="ECO:0000256" key="2">
    <source>
        <dbReference type="ARBA" id="ARBA00023002"/>
    </source>
</evidence>
<dbReference type="InterPro" id="IPR008030">
    <property type="entry name" value="NmrA-like"/>
</dbReference>